<evidence type="ECO:0000313" key="2">
    <source>
        <dbReference type="Proteomes" id="UP000009183"/>
    </source>
</evidence>
<sequence length="60" mass="6606">MAGMGVEEFLCSPSLVLVLLISICAKWRISFSSGTLVLQEIVALWYSGWKQITLSFVLGI</sequence>
<accession>D7U208</accession>
<dbReference type="AlphaFoldDB" id="D7U208"/>
<organism evidence="1 2">
    <name type="scientific">Vitis vinifera</name>
    <name type="common">Grape</name>
    <dbReference type="NCBI Taxonomy" id="29760"/>
    <lineage>
        <taxon>Eukaryota</taxon>
        <taxon>Viridiplantae</taxon>
        <taxon>Streptophyta</taxon>
        <taxon>Embryophyta</taxon>
        <taxon>Tracheophyta</taxon>
        <taxon>Spermatophyta</taxon>
        <taxon>Magnoliopsida</taxon>
        <taxon>eudicotyledons</taxon>
        <taxon>Gunneridae</taxon>
        <taxon>Pentapetalae</taxon>
        <taxon>rosids</taxon>
        <taxon>Vitales</taxon>
        <taxon>Vitaceae</taxon>
        <taxon>Viteae</taxon>
        <taxon>Vitis</taxon>
    </lineage>
</organism>
<gene>
    <name evidence="1" type="ordered locus">VIT_14s0128g00500</name>
</gene>
<dbReference type="EMBL" id="FN596501">
    <property type="protein sequence ID" value="CBI36774.3"/>
    <property type="molecule type" value="Genomic_DNA"/>
</dbReference>
<dbReference type="InParanoid" id="D7U208"/>
<name>D7U208_VITVI</name>
<protein>
    <submittedName>
        <fullName evidence="1">Uncharacterized protein</fullName>
    </submittedName>
</protein>
<reference evidence="2" key="1">
    <citation type="journal article" date="2007" name="Nature">
        <title>The grapevine genome sequence suggests ancestral hexaploidization in major angiosperm phyla.</title>
        <authorList>
            <consortium name="The French-Italian Public Consortium for Grapevine Genome Characterization."/>
            <person name="Jaillon O."/>
            <person name="Aury J.-M."/>
            <person name="Noel B."/>
            <person name="Policriti A."/>
            <person name="Clepet C."/>
            <person name="Casagrande A."/>
            <person name="Choisne N."/>
            <person name="Aubourg S."/>
            <person name="Vitulo N."/>
            <person name="Jubin C."/>
            <person name="Vezzi A."/>
            <person name="Legeai F."/>
            <person name="Hugueney P."/>
            <person name="Dasilva C."/>
            <person name="Horner D."/>
            <person name="Mica E."/>
            <person name="Jublot D."/>
            <person name="Poulain J."/>
            <person name="Bruyere C."/>
            <person name="Billault A."/>
            <person name="Segurens B."/>
            <person name="Gouyvenoux M."/>
            <person name="Ugarte E."/>
            <person name="Cattonaro F."/>
            <person name="Anthouard V."/>
            <person name="Vico V."/>
            <person name="Del Fabbro C."/>
            <person name="Alaux M."/>
            <person name="Di Gaspero G."/>
            <person name="Dumas V."/>
            <person name="Felice N."/>
            <person name="Paillard S."/>
            <person name="Juman I."/>
            <person name="Moroldo M."/>
            <person name="Scalabrin S."/>
            <person name="Canaguier A."/>
            <person name="Le Clainche I."/>
            <person name="Malacrida G."/>
            <person name="Durand E."/>
            <person name="Pesole G."/>
            <person name="Laucou V."/>
            <person name="Chatelet P."/>
            <person name="Merdinoglu D."/>
            <person name="Delledonne M."/>
            <person name="Pezzotti M."/>
            <person name="Lecharny A."/>
            <person name="Scarpelli C."/>
            <person name="Artiguenave F."/>
            <person name="Pe M.E."/>
            <person name="Valle G."/>
            <person name="Morgante M."/>
            <person name="Caboche M."/>
            <person name="Adam-Blondon A.-F."/>
            <person name="Weissenbach J."/>
            <person name="Quetier F."/>
            <person name="Wincker P."/>
        </authorList>
    </citation>
    <scope>NUCLEOTIDE SEQUENCE [LARGE SCALE GENOMIC DNA]</scope>
    <source>
        <strain evidence="2">cv. Pinot noir / PN40024</strain>
    </source>
</reference>
<dbReference type="HOGENOM" id="CLU_2946340_0_0_1"/>
<evidence type="ECO:0000313" key="1">
    <source>
        <dbReference type="EMBL" id="CBI36774.3"/>
    </source>
</evidence>
<dbReference type="Proteomes" id="UP000009183">
    <property type="component" value="Chromosome 14"/>
</dbReference>
<dbReference type="PaxDb" id="29760-VIT_14s0128g00500.t01"/>
<keyword evidence="2" id="KW-1185">Reference proteome</keyword>
<proteinExistence type="predicted"/>